<dbReference type="GO" id="GO:0005886">
    <property type="term" value="C:plasma membrane"/>
    <property type="evidence" value="ECO:0007669"/>
    <property type="project" value="TreeGrafter"/>
</dbReference>
<reference evidence="20" key="3">
    <citation type="submission" date="2025-08" db="UniProtKB">
        <authorList>
            <consortium name="Ensembl"/>
        </authorList>
    </citation>
    <scope>IDENTIFICATION</scope>
</reference>
<dbReference type="InterPro" id="IPR018979">
    <property type="entry name" value="FERM_N"/>
</dbReference>
<evidence type="ECO:0000256" key="16">
    <source>
        <dbReference type="ARBA" id="ARBA00032586"/>
    </source>
</evidence>
<evidence type="ECO:0000256" key="15">
    <source>
        <dbReference type="ARBA" id="ARBA00030419"/>
    </source>
</evidence>
<dbReference type="Pfam" id="PF05902">
    <property type="entry name" value="4_1_CTD"/>
    <property type="match status" value="1"/>
</dbReference>
<feature type="compositionally biased region" description="Basic and acidic residues" evidence="18">
    <location>
        <begin position="1"/>
        <end position="15"/>
    </location>
</feature>
<dbReference type="InterPro" id="IPR018980">
    <property type="entry name" value="FERM_PH-like_C"/>
</dbReference>
<feature type="compositionally biased region" description="Polar residues" evidence="18">
    <location>
        <begin position="463"/>
        <end position="474"/>
    </location>
</feature>
<dbReference type="InterPro" id="IPR029071">
    <property type="entry name" value="Ubiquitin-like_domsf"/>
</dbReference>
<keyword evidence="4" id="KW-0813">Transport</keyword>
<dbReference type="PROSITE" id="PS00660">
    <property type="entry name" value="FERM_1"/>
    <property type="match status" value="1"/>
</dbReference>
<dbReference type="GO" id="GO:0005516">
    <property type="term" value="F:calmodulin binding"/>
    <property type="evidence" value="ECO:0007669"/>
    <property type="project" value="UniProtKB-KW"/>
</dbReference>
<dbReference type="GO" id="GO:0005856">
    <property type="term" value="C:cytoskeleton"/>
    <property type="evidence" value="ECO:0007669"/>
    <property type="project" value="UniProtKB-SubCell"/>
</dbReference>
<evidence type="ECO:0000256" key="5">
    <source>
        <dbReference type="ARBA" id="ARBA00022490"/>
    </source>
</evidence>
<evidence type="ECO:0000256" key="8">
    <source>
        <dbReference type="ARBA" id="ARBA00022776"/>
    </source>
</evidence>
<dbReference type="FunFam" id="1.20.80.10:FF:000001">
    <property type="entry name" value="Erythrocyte membrane protein band 4.1"/>
    <property type="match status" value="1"/>
</dbReference>
<evidence type="ECO:0000256" key="4">
    <source>
        <dbReference type="ARBA" id="ARBA00022448"/>
    </source>
</evidence>
<keyword evidence="21" id="KW-1185">Reference proteome</keyword>
<dbReference type="Gene3D" id="1.20.80.10">
    <property type="match status" value="1"/>
</dbReference>
<sequence length="2069" mass="235343">METLAAEEKQQQETEKPEEEAAEQEEEKDCNGRGEEEWEKTKAEEKKAADGAKASRRPRIMQCKVTLLDDTLFECELDKHAKGQDLFVKVCDHLNLLERDYYGLAVWETPTSRTWLDASKEVRKQVADYTYEFTFNVKFYPPDPAQLTEDLTRYYLCLQLRKDILSGLLPCSFVTLALLGSYTAQSELGEYDPEVHGTDYVKELRLAPGQGKELEEKVMELHRTYRSMSPAQADMMFLENAKKLSMYGVDLHQAKDLEGVDILLGVCSGGLMVYKDKLRINRFPWPKVLKISYKRSSFFIKIRPSEQEQYESTIGFKLPNYKASKKLWKVSVEHHTFFRVSTVEPPSSRSRFLALGSKFRYSGRTQAQTRQASSMIDRPAPRFTRSASKRLSRTIDGAEDNVPRALQFSPSTETKAEDDWSLRLAADQPQPFTELPARGVETSTLSWDEGESVQTVTQMWHESETGQTVSQTWQERVPDERQNGTKEEEDWSVLLGRQPSLPVVFHSRKEQPVMHSVEYPSVRLANGGSLERLLQPRQEPSDDWFVQLNQTFEIADTPPFSPPPSLKKVGTSDKQERREELIGRLQVGVFLVDKLREVEELEERLREVKVLEERLQEVDELEERIQEEVEAIQQQQEEEGIGVKRSVVEWVGEEGKEKAEEEDELADQIKDVFLKGLLPEESRTDEGQMLEVGAPQAVEERTGERRVERKKKKKVTIVIENDSLTNEVRRKSSGRLSEDMIGGHFYKEGQLMVKFNELFGAEKLGLPVVSNQHQVAQEERLPEHEKAREEKQKEMVDQVELVDEGLKELAGEERMQQALKEEWPVAVEEGRVERNVKKTKKTVRIMEDETQSSRPWDEQRSHEKLSEDQFGGHFYKEGQLMEKFSDLFGEETNRVAKVTRKERLQELKDVEALEETRVEDSQSKARVVEEIREERTSSEERRGSSKEGEVLVKFREVVEMVQRKVTQMDDSRKDEEVVKVNVQPAQLDDKDDWFVLLDRLSYPTLYKPPVVSVETLPVPLASTRFSVVLVEEEELGIEPIGEEAIPDATVLALPPMQGQEDDWFVLLDLAKRIPSGIPTTPASAFLEKEAKEYLDNTIALVVEGMTKEHVEKRREIVVEEMQIQDETHPQEMTLPTQEVEDDWFILLDMVPRAWSVIPQASLEQHLPVYPEKSRSSMSEEMTVEPKDERVLTVTVVDDMKLEEEGSYFQQKPAQSQREMKDDWFILLDIVPRELSLSPSGFLEHRSLVSQEESISVVEVREDRMVDLVKELKIQPEDTHPQQIVLEQKAAQPSKEREDDWFINWDVVPKEPSVMPSEKKEERKVTVTFVEERTRDRCEDKTINPIQLSRVMDDDWFVLLDVRPREATYIPPVVPEKPRPVCLDVVSPVLEVKLVEQKPAGVLVQDMKWQQEKEVEERPPQPLKDDDWFTLLDVVHKEPIIIPEAALGPVVYPEVSIVTAVTVAEDTVEPKLPKTGRFVEEAIMMKERHVVMPRGVDDDWFILLDHIPSEILTTPTAFPIERQVREQVPQIIVVEETRKQERMVENRHQQEIILVQTLPAQQREEKYDDWFTLFDGTRQEPAKMPTVALREHIQIYPDLTPVAKVPTTLPQPNVVAGVQGERLLFEWRILQERPATPQREVDDDWFMLLEKDSVAGTHKAARPVSAPVFSQAALIEAGIPMGPLDLQQPQTSTPIRLPAHQEDRKLEVTVEAVDEGSAEVKKKSKRIEGDSIYIRHSLLMLEDFDKPQEDVMKHHASISELKRNFMASVPESRGPSEWEKRLSTHSPFRSLGINGQPLPGPDGSVFITPIWEESEPLLLQQEEPGSTTRPWRGPSPSPSNSAGPGPDSCQNPRSHDAPGMVGSCDQHDEEVDGEEGVGSGITKSQIPIVEVERAQLPLSLHLHGREPEEEAKEEPSDTGSGVEQPGGIAGASPAFCFVSGGPHVIRCFQPPLVRTQTVTIADVSNSFPTDVTTKHVPIIQTQTKTITYVAAQVSVDGAEEEKDDSALSSMQTTTSESSSRTSGSAVTTTTTHISKVVKGGMSETRVEKRIVITADSEADIEQGSDGGAST</sequence>
<dbReference type="GO" id="GO:0005634">
    <property type="term" value="C:nucleus"/>
    <property type="evidence" value="ECO:0007669"/>
    <property type="project" value="UniProtKB-SubCell"/>
</dbReference>
<dbReference type="Pfam" id="PF04382">
    <property type="entry name" value="SAB"/>
    <property type="match status" value="1"/>
</dbReference>
<keyword evidence="17" id="KW-0175">Coiled coil</keyword>
<evidence type="ECO:0000256" key="11">
    <source>
        <dbReference type="ARBA" id="ARBA00023212"/>
    </source>
</evidence>
<evidence type="ECO:0000256" key="17">
    <source>
        <dbReference type="SAM" id="Coils"/>
    </source>
</evidence>
<evidence type="ECO:0000256" key="1">
    <source>
        <dbReference type="ARBA" id="ARBA00004123"/>
    </source>
</evidence>
<dbReference type="InterPro" id="IPR011993">
    <property type="entry name" value="PH-like_dom_sf"/>
</dbReference>
<dbReference type="Bgee" id="ENSELUG00000005933">
    <property type="expression patterns" value="Expressed in mesonephros and 14 other cell types or tissues"/>
</dbReference>
<dbReference type="InterPro" id="IPR014847">
    <property type="entry name" value="FA"/>
</dbReference>
<dbReference type="SMART" id="SM01196">
    <property type="entry name" value="FERM_C"/>
    <property type="match status" value="1"/>
</dbReference>
<dbReference type="InterPro" id="IPR000299">
    <property type="entry name" value="FERM_domain"/>
</dbReference>
<keyword evidence="9" id="KW-0112">Calmodulin-binding</keyword>
<feature type="compositionally biased region" description="Low complexity" evidence="18">
    <location>
        <begin position="2007"/>
        <end position="2033"/>
    </location>
</feature>
<dbReference type="InterPro" id="IPR008379">
    <property type="entry name" value="Band_4.1_C"/>
</dbReference>
<proteinExistence type="predicted"/>
<dbReference type="GO" id="GO:0030866">
    <property type="term" value="P:cortical actin cytoskeleton organization"/>
    <property type="evidence" value="ECO:0007669"/>
    <property type="project" value="InterPro"/>
</dbReference>
<feature type="region of interest" description="Disordered" evidence="18">
    <location>
        <begin position="775"/>
        <end position="796"/>
    </location>
</feature>
<evidence type="ECO:0000256" key="14">
    <source>
        <dbReference type="ARBA" id="ARBA00023658"/>
    </source>
</evidence>
<evidence type="ECO:0000256" key="10">
    <source>
        <dbReference type="ARBA" id="ARBA00023203"/>
    </source>
</evidence>
<feature type="region of interest" description="Disordered" evidence="18">
    <location>
        <begin position="463"/>
        <end position="488"/>
    </location>
</feature>
<reference evidence="20" key="2">
    <citation type="submission" date="2020-02" db="EMBL/GenBank/DDBJ databases">
        <title>Esox lucius (northern pike) genome, fEsoLuc1, primary haplotype.</title>
        <authorList>
            <person name="Myers G."/>
            <person name="Karagic N."/>
            <person name="Meyer A."/>
            <person name="Pippel M."/>
            <person name="Reichard M."/>
            <person name="Winkler S."/>
            <person name="Tracey A."/>
            <person name="Sims Y."/>
            <person name="Howe K."/>
            <person name="Rhie A."/>
            <person name="Formenti G."/>
            <person name="Durbin R."/>
            <person name="Fedrigo O."/>
            <person name="Jarvis E.D."/>
        </authorList>
    </citation>
    <scope>NUCLEOTIDE SEQUENCE [LARGE SCALE GENOMIC DNA]</scope>
</reference>
<dbReference type="SMART" id="SM01195">
    <property type="entry name" value="FA"/>
    <property type="match status" value="1"/>
</dbReference>
<feature type="compositionally biased region" description="Acidic residues" evidence="18">
    <location>
        <begin position="16"/>
        <end position="28"/>
    </location>
</feature>
<feature type="coiled-coil region" evidence="17">
    <location>
        <begin position="591"/>
        <end position="638"/>
    </location>
</feature>
<dbReference type="PANTHER" id="PTHR23280">
    <property type="entry name" value="4.1 G PROTEIN"/>
    <property type="match status" value="1"/>
</dbReference>
<dbReference type="FunFam" id="3.10.20.90:FF:000002">
    <property type="entry name" value="Erythrocyte protein band 4.1-like 3"/>
    <property type="match status" value="1"/>
</dbReference>
<feature type="region of interest" description="Disordered" evidence="18">
    <location>
        <begin position="1899"/>
        <end position="1926"/>
    </location>
</feature>
<feature type="compositionally biased region" description="Basic and acidic residues" evidence="18">
    <location>
        <begin position="29"/>
        <end position="50"/>
    </location>
</feature>
<dbReference type="InterPro" id="IPR019749">
    <property type="entry name" value="Band_41_domain"/>
</dbReference>
<dbReference type="InterPro" id="IPR019748">
    <property type="entry name" value="FERM_central"/>
</dbReference>
<evidence type="ECO:0000313" key="20">
    <source>
        <dbReference type="Ensembl" id="ENSELUP00000004797.3"/>
    </source>
</evidence>
<dbReference type="Pfam" id="PF00373">
    <property type="entry name" value="FERM_M"/>
    <property type="match status" value="1"/>
</dbReference>
<organism evidence="20 21">
    <name type="scientific">Esox lucius</name>
    <name type="common">Northern pike</name>
    <dbReference type="NCBI Taxonomy" id="8010"/>
    <lineage>
        <taxon>Eukaryota</taxon>
        <taxon>Metazoa</taxon>
        <taxon>Chordata</taxon>
        <taxon>Craniata</taxon>
        <taxon>Vertebrata</taxon>
        <taxon>Euteleostomi</taxon>
        <taxon>Actinopterygii</taxon>
        <taxon>Neopterygii</taxon>
        <taxon>Teleostei</taxon>
        <taxon>Protacanthopterygii</taxon>
        <taxon>Esociformes</taxon>
        <taxon>Esocidae</taxon>
        <taxon>Esox</taxon>
    </lineage>
</organism>
<evidence type="ECO:0000256" key="18">
    <source>
        <dbReference type="SAM" id="MobiDB-lite"/>
    </source>
</evidence>
<dbReference type="GO" id="GO:0031032">
    <property type="term" value="P:actomyosin structure organization"/>
    <property type="evidence" value="ECO:0007669"/>
    <property type="project" value="TreeGrafter"/>
</dbReference>
<dbReference type="CDD" id="cd13184">
    <property type="entry name" value="FERM_C_4_1_family"/>
    <property type="match status" value="1"/>
</dbReference>
<feature type="compositionally biased region" description="Basic and acidic residues" evidence="18">
    <location>
        <begin position="776"/>
        <end position="796"/>
    </location>
</feature>
<feature type="compositionally biased region" description="Basic and acidic residues" evidence="18">
    <location>
        <begin position="476"/>
        <end position="486"/>
    </location>
</feature>
<dbReference type="GO" id="GO:0005198">
    <property type="term" value="F:structural molecule activity"/>
    <property type="evidence" value="ECO:0007669"/>
    <property type="project" value="InterPro"/>
</dbReference>
<keyword evidence="10" id="KW-0009">Actin-binding</keyword>
<dbReference type="PANTHER" id="PTHR23280:SF12">
    <property type="entry name" value="PROTEIN 4.1"/>
    <property type="match status" value="1"/>
</dbReference>
<dbReference type="GO" id="GO:0003779">
    <property type="term" value="F:actin binding"/>
    <property type="evidence" value="ECO:0007669"/>
    <property type="project" value="UniProtKB-KW"/>
</dbReference>
<evidence type="ECO:0000313" key="21">
    <source>
        <dbReference type="Proteomes" id="UP000265140"/>
    </source>
</evidence>
<evidence type="ECO:0000256" key="2">
    <source>
        <dbReference type="ARBA" id="ARBA00004245"/>
    </source>
</evidence>
<keyword evidence="11" id="KW-0206">Cytoskeleton</keyword>
<feature type="compositionally biased region" description="Low complexity" evidence="18">
    <location>
        <begin position="1837"/>
        <end position="1847"/>
    </location>
</feature>
<keyword evidence="8" id="KW-0498">Mitosis</keyword>
<keyword evidence="6" id="KW-0597">Phosphoprotein</keyword>
<dbReference type="Pfam" id="PF08736">
    <property type="entry name" value="FA"/>
    <property type="match status" value="1"/>
</dbReference>
<dbReference type="PROSITE" id="PS50057">
    <property type="entry name" value="FERM_3"/>
    <property type="match status" value="1"/>
</dbReference>
<dbReference type="SUPFAM" id="SSF50729">
    <property type="entry name" value="PH domain-like"/>
    <property type="match status" value="1"/>
</dbReference>
<keyword evidence="5" id="KW-0963">Cytoplasm</keyword>
<keyword evidence="7" id="KW-0132">Cell division</keyword>
<dbReference type="InterPro" id="IPR014352">
    <property type="entry name" value="FERM/acyl-CoA-bd_prot_sf"/>
</dbReference>
<dbReference type="Ensembl" id="ENSELUT00000011744.3">
    <property type="protein sequence ID" value="ENSELUP00000004797.3"/>
    <property type="gene ID" value="ENSELUG00000005933.3"/>
</dbReference>
<keyword evidence="12" id="KW-0539">Nucleus</keyword>
<evidence type="ECO:0000256" key="3">
    <source>
        <dbReference type="ARBA" id="ARBA00004544"/>
    </source>
</evidence>
<dbReference type="PRINTS" id="PR00661">
    <property type="entry name" value="ERMFAMILY"/>
</dbReference>
<dbReference type="PRINTS" id="PR00935">
    <property type="entry name" value="BAND41"/>
</dbReference>
<dbReference type="InterPro" id="IPR000798">
    <property type="entry name" value="Ez/rad/moesin-like"/>
</dbReference>
<evidence type="ECO:0000256" key="12">
    <source>
        <dbReference type="ARBA" id="ARBA00023242"/>
    </source>
</evidence>
<dbReference type="SUPFAM" id="SSF47031">
    <property type="entry name" value="Second domain of FERM"/>
    <property type="match status" value="1"/>
</dbReference>
<dbReference type="GO" id="GO:0051301">
    <property type="term" value="P:cell division"/>
    <property type="evidence" value="ECO:0007669"/>
    <property type="project" value="UniProtKB-KW"/>
</dbReference>
<dbReference type="InterPro" id="IPR019747">
    <property type="entry name" value="FERM_CS"/>
</dbReference>
<feature type="region of interest" description="Disordered" evidence="18">
    <location>
        <begin position="1"/>
        <end position="53"/>
    </location>
</feature>
<reference evidence="21" key="1">
    <citation type="journal article" date="2014" name="PLoS ONE">
        <title>The genome and linkage map of the northern pike (Esox lucius): conserved synteny revealed between the salmonid sister group and the Neoteleostei.</title>
        <authorList>
            <person name="Rondeau E.B."/>
            <person name="Minkley D.R."/>
            <person name="Leong J.S."/>
            <person name="Messmer A.M."/>
            <person name="Jantzen J.R."/>
            <person name="von Schalburg K.R."/>
            <person name="Lemon C."/>
            <person name="Bird N.H."/>
            <person name="Koop B.F."/>
        </authorList>
    </citation>
    <scope>NUCLEOTIDE SEQUENCE</scope>
</reference>
<evidence type="ECO:0000259" key="19">
    <source>
        <dbReference type="PROSITE" id="PS50057"/>
    </source>
</evidence>
<dbReference type="CDD" id="cd14473">
    <property type="entry name" value="FERM_B-lobe"/>
    <property type="match status" value="1"/>
</dbReference>
<accession>A0A3P8XJP9</accession>
<dbReference type="Pfam" id="PF09379">
    <property type="entry name" value="FERM_N"/>
    <property type="match status" value="1"/>
</dbReference>
<dbReference type="SMART" id="SM00295">
    <property type="entry name" value="B41"/>
    <property type="match status" value="1"/>
</dbReference>
<dbReference type="GO" id="GO:0005938">
    <property type="term" value="C:cell cortex"/>
    <property type="evidence" value="ECO:0007669"/>
    <property type="project" value="UniProtKB-SubCell"/>
</dbReference>
<evidence type="ECO:0000256" key="6">
    <source>
        <dbReference type="ARBA" id="ARBA00022553"/>
    </source>
</evidence>
<keyword evidence="13" id="KW-0131">Cell cycle</keyword>
<name>A0A3P8XJP9_ESOLU</name>
<dbReference type="Gene3D" id="3.10.20.90">
    <property type="entry name" value="Phosphatidylinositol 3-kinase Catalytic Subunit, Chain A, domain 1"/>
    <property type="match status" value="1"/>
</dbReference>
<comment type="subcellular location">
    <subcellularLocation>
        <location evidence="3">Cytoplasm</location>
        <location evidence="3">Cell cortex</location>
    </subcellularLocation>
    <subcellularLocation>
        <location evidence="2">Cytoplasm</location>
        <location evidence="2">Cytoskeleton</location>
    </subcellularLocation>
    <subcellularLocation>
        <location evidence="1">Nucleus</location>
    </subcellularLocation>
</comment>
<evidence type="ECO:0000256" key="9">
    <source>
        <dbReference type="ARBA" id="ARBA00022860"/>
    </source>
</evidence>
<reference evidence="20" key="4">
    <citation type="submission" date="2025-09" db="UniProtKB">
        <authorList>
            <consortium name="Ensembl"/>
        </authorList>
    </citation>
    <scope>IDENTIFICATION</scope>
</reference>
<dbReference type="Gene3D" id="2.30.29.30">
    <property type="entry name" value="Pleckstrin-homology domain (PH domain)/Phosphotyrosine-binding domain (PTB)"/>
    <property type="match status" value="1"/>
</dbReference>
<evidence type="ECO:0000256" key="13">
    <source>
        <dbReference type="ARBA" id="ARBA00023306"/>
    </source>
</evidence>
<dbReference type="Proteomes" id="UP000265140">
    <property type="component" value="Chromosome 20"/>
</dbReference>
<evidence type="ECO:0000256" key="7">
    <source>
        <dbReference type="ARBA" id="ARBA00022618"/>
    </source>
</evidence>
<dbReference type="Pfam" id="PF09380">
    <property type="entry name" value="FERM_C"/>
    <property type="match status" value="1"/>
</dbReference>
<dbReference type="SUPFAM" id="SSF54236">
    <property type="entry name" value="Ubiquitin-like"/>
    <property type="match status" value="1"/>
</dbReference>
<feature type="region of interest" description="Disordered" evidence="18">
    <location>
        <begin position="1820"/>
        <end position="1885"/>
    </location>
</feature>
<dbReference type="PROSITE" id="PS00661">
    <property type="entry name" value="FERM_2"/>
    <property type="match status" value="1"/>
</dbReference>
<feature type="domain" description="FERM" evidence="19">
    <location>
        <begin position="61"/>
        <end position="342"/>
    </location>
</feature>
<dbReference type="GeneTree" id="ENSGT00940000157833"/>
<dbReference type="FunFam" id="2.30.29.30:FF:000001">
    <property type="entry name" value="Erythrocyte membrane protein band 4.1"/>
    <property type="match status" value="1"/>
</dbReference>
<dbReference type="InterPro" id="IPR035963">
    <property type="entry name" value="FERM_2"/>
</dbReference>
<dbReference type="InterPro" id="IPR007477">
    <property type="entry name" value="SAB_dom"/>
</dbReference>
<protein>
    <recommendedName>
        <fullName evidence="14">Protein 4.1</fullName>
    </recommendedName>
    <alternativeName>
        <fullName evidence="15">Band 4.1</fullName>
    </alternativeName>
    <alternativeName>
        <fullName evidence="16">Erythrocyte membrane protein band 4.1</fullName>
    </alternativeName>
</protein>
<feature type="region of interest" description="Disordered" evidence="18">
    <location>
        <begin position="1997"/>
        <end position="2047"/>
    </location>
</feature>